<evidence type="ECO:0000256" key="4">
    <source>
        <dbReference type="ARBA" id="ARBA00022840"/>
    </source>
</evidence>
<keyword evidence="4" id="KW-0067">ATP-binding</keyword>
<feature type="domain" description="Helicase C-terminal" evidence="7">
    <location>
        <begin position="1"/>
        <end position="92"/>
    </location>
</feature>
<dbReference type="InterPro" id="IPR050079">
    <property type="entry name" value="DEAD_box_RNA_helicase"/>
</dbReference>
<dbReference type="GO" id="GO:0004386">
    <property type="term" value="F:helicase activity"/>
    <property type="evidence" value="ECO:0007669"/>
    <property type="project" value="UniProtKB-KW"/>
</dbReference>
<evidence type="ECO:0000256" key="1">
    <source>
        <dbReference type="ARBA" id="ARBA00022741"/>
    </source>
</evidence>
<proteinExistence type="inferred from homology"/>
<feature type="region of interest" description="Disordered" evidence="6">
    <location>
        <begin position="87"/>
        <end position="143"/>
    </location>
</feature>
<keyword evidence="3 8" id="KW-0347">Helicase</keyword>
<gene>
    <name evidence="8" type="ORF">HWQ67_15635</name>
</gene>
<dbReference type="RefSeq" id="WP_218253617.1">
    <property type="nucleotide sequence ID" value="NZ_JABXWD010000411.1"/>
</dbReference>
<dbReference type="SMART" id="SM00490">
    <property type="entry name" value="HELICc"/>
    <property type="match status" value="1"/>
</dbReference>
<dbReference type="PANTHER" id="PTHR47959">
    <property type="entry name" value="ATP-DEPENDENT RNA HELICASE RHLE-RELATED"/>
    <property type="match status" value="1"/>
</dbReference>
<organism evidence="8 9">
    <name type="scientific">Candidatus Magnetobacterium casense</name>
    <dbReference type="NCBI Taxonomy" id="1455061"/>
    <lineage>
        <taxon>Bacteria</taxon>
        <taxon>Pseudomonadati</taxon>
        <taxon>Nitrospirota</taxon>
        <taxon>Thermodesulfovibrionia</taxon>
        <taxon>Thermodesulfovibrionales</taxon>
        <taxon>Candidatus Magnetobacteriaceae</taxon>
        <taxon>Candidatus Magnetobacterium</taxon>
    </lineage>
</organism>
<dbReference type="InterPro" id="IPR001650">
    <property type="entry name" value="Helicase_C-like"/>
</dbReference>
<evidence type="ECO:0000259" key="7">
    <source>
        <dbReference type="PROSITE" id="PS51194"/>
    </source>
</evidence>
<dbReference type="PROSITE" id="PS51194">
    <property type="entry name" value="HELICASE_CTER"/>
    <property type="match status" value="1"/>
</dbReference>
<comment type="caution">
    <text evidence="8">The sequence shown here is derived from an EMBL/GenBank/DDBJ whole genome shotgun (WGS) entry which is preliminary data.</text>
</comment>
<dbReference type="EMBL" id="JABXWD010000411">
    <property type="protein sequence ID" value="MBV6343011.1"/>
    <property type="molecule type" value="Genomic_DNA"/>
</dbReference>
<protein>
    <submittedName>
        <fullName evidence="8">DEAD/DEAH box helicase</fullName>
    </submittedName>
</protein>
<keyword evidence="9" id="KW-1185">Reference proteome</keyword>
<dbReference type="PANTHER" id="PTHR47959:SF13">
    <property type="entry name" value="ATP-DEPENDENT RNA HELICASE RHLE"/>
    <property type="match status" value="1"/>
</dbReference>
<feature type="non-terminal residue" evidence="8">
    <location>
        <position position="1"/>
    </location>
</feature>
<keyword evidence="2" id="KW-0378">Hydrolase</keyword>
<sequence>DDFKAGKCRILICTDVAARGLHIDDVSHVINYDLPKNPKDYVHRIGRTGRAGEEGDAISFLTTQDEPLLRNIEREIKRYLDVQLPTGEKQSRGGYDLASAPEDTGIGGPYTKQIKQGFTAKRNAEQAESMAAAVGPSGWDKWD</sequence>
<evidence type="ECO:0000313" key="9">
    <source>
        <dbReference type="Proteomes" id="UP001196980"/>
    </source>
</evidence>
<dbReference type="CDD" id="cd18787">
    <property type="entry name" value="SF2_C_DEAD"/>
    <property type="match status" value="1"/>
</dbReference>
<name>A0ABS6S2G5_9BACT</name>
<dbReference type="Pfam" id="PF00271">
    <property type="entry name" value="Helicase_C"/>
    <property type="match status" value="1"/>
</dbReference>
<keyword evidence="1" id="KW-0547">Nucleotide-binding</keyword>
<comment type="similarity">
    <text evidence="5">Belongs to the DEAD box helicase family.</text>
</comment>
<evidence type="ECO:0000313" key="8">
    <source>
        <dbReference type="EMBL" id="MBV6343011.1"/>
    </source>
</evidence>
<evidence type="ECO:0000256" key="5">
    <source>
        <dbReference type="ARBA" id="ARBA00038437"/>
    </source>
</evidence>
<evidence type="ECO:0000256" key="3">
    <source>
        <dbReference type="ARBA" id="ARBA00022806"/>
    </source>
</evidence>
<accession>A0ABS6S2G5</accession>
<dbReference type="Proteomes" id="UP001196980">
    <property type="component" value="Unassembled WGS sequence"/>
</dbReference>
<evidence type="ECO:0000256" key="6">
    <source>
        <dbReference type="SAM" id="MobiDB-lite"/>
    </source>
</evidence>
<reference evidence="8 9" key="1">
    <citation type="journal article" date="2020" name="J Geophys Res Biogeosci">
        <title>Magnetotaxis as an Adaptation to Enable Bacterial Shuttling of Microbial Sulfur and Sulfur Cycling Across Aquatic Oxic#Anoxic Interfaces.</title>
        <authorList>
            <person name="Li J."/>
            <person name="Liu P."/>
            <person name="Wang J."/>
            <person name="Roberts A.P."/>
            <person name="Pan Y."/>
        </authorList>
    </citation>
    <scope>NUCLEOTIDE SEQUENCE [LARGE SCALE GENOMIC DNA]</scope>
    <source>
        <strain evidence="8 9">MYR-1_YQ</strain>
    </source>
</reference>
<evidence type="ECO:0000256" key="2">
    <source>
        <dbReference type="ARBA" id="ARBA00022801"/>
    </source>
</evidence>